<dbReference type="Proteomes" id="UP001174936">
    <property type="component" value="Unassembled WGS sequence"/>
</dbReference>
<keyword evidence="4" id="KW-0158">Chromosome</keyword>
<dbReference type="PANTHER" id="PTHR14401:SF6">
    <property type="entry name" value="CENTROMERE PROTEIN K"/>
    <property type="match status" value="1"/>
</dbReference>
<feature type="compositionally biased region" description="Basic and acidic residues" evidence="9">
    <location>
        <begin position="246"/>
        <end position="260"/>
    </location>
</feature>
<feature type="coiled-coil region" evidence="8">
    <location>
        <begin position="13"/>
        <end position="43"/>
    </location>
</feature>
<evidence type="ECO:0000256" key="6">
    <source>
        <dbReference type="ARBA" id="ARBA00023242"/>
    </source>
</evidence>
<dbReference type="GO" id="GO:0005634">
    <property type="term" value="C:nucleus"/>
    <property type="evidence" value="ECO:0007669"/>
    <property type="project" value="UniProtKB-SubCell"/>
</dbReference>
<comment type="subcellular location">
    <subcellularLocation>
        <location evidence="2">Chromosome</location>
        <location evidence="2">Centromere</location>
    </subcellularLocation>
    <subcellularLocation>
        <location evidence="1">Nucleus</location>
    </subcellularLocation>
</comment>
<dbReference type="GO" id="GO:0051382">
    <property type="term" value="P:kinetochore assembly"/>
    <property type="evidence" value="ECO:0007669"/>
    <property type="project" value="InterPro"/>
</dbReference>
<name>A0AA40CZ16_9PEZI</name>
<organism evidence="10 11">
    <name type="scientific">Cercophora newfieldiana</name>
    <dbReference type="NCBI Taxonomy" id="92897"/>
    <lineage>
        <taxon>Eukaryota</taxon>
        <taxon>Fungi</taxon>
        <taxon>Dikarya</taxon>
        <taxon>Ascomycota</taxon>
        <taxon>Pezizomycotina</taxon>
        <taxon>Sordariomycetes</taxon>
        <taxon>Sordariomycetidae</taxon>
        <taxon>Sordariales</taxon>
        <taxon>Lasiosphaeriaceae</taxon>
        <taxon>Cercophora</taxon>
    </lineage>
</organism>
<feature type="coiled-coil region" evidence="8">
    <location>
        <begin position="99"/>
        <end position="147"/>
    </location>
</feature>
<keyword evidence="11" id="KW-1185">Reference proteome</keyword>
<feature type="compositionally biased region" description="Basic and acidic residues" evidence="9">
    <location>
        <begin position="224"/>
        <end position="239"/>
    </location>
</feature>
<dbReference type="InterPro" id="IPR020993">
    <property type="entry name" value="Centromere_CenpK"/>
</dbReference>
<accession>A0AA40CZ16</accession>
<evidence type="ECO:0000256" key="7">
    <source>
        <dbReference type="ARBA" id="ARBA00023328"/>
    </source>
</evidence>
<dbReference type="AlphaFoldDB" id="A0AA40CZ16"/>
<evidence type="ECO:0000313" key="10">
    <source>
        <dbReference type="EMBL" id="KAK0655762.1"/>
    </source>
</evidence>
<keyword evidence="6" id="KW-0539">Nucleus</keyword>
<protein>
    <submittedName>
        <fullName evidence="10">Uncharacterized protein</fullName>
    </submittedName>
</protein>
<dbReference type="GO" id="GO:0000070">
    <property type="term" value="P:mitotic sister chromatid segregation"/>
    <property type="evidence" value="ECO:0007669"/>
    <property type="project" value="TreeGrafter"/>
</dbReference>
<evidence type="ECO:0000256" key="2">
    <source>
        <dbReference type="ARBA" id="ARBA00004584"/>
    </source>
</evidence>
<sequence length="331" mass="37267">MEGVSNLPGEVHKGDVDRTLRELDNAIKEIEKALKQVRAASSRVPDSELTAEDSMKIMTKAYQDVTESEPFLPSRGSVLPALLALRKVHQTTKETKAYTQSQEKTLAQTKKRVEEEEINLREQRALQAALEKRVKSLREGLETKEEKTPQQLAQEKIATLKKRKVAFDRQTSAVMKQLDWFIKNHLGAMLAAEELGGPVVGEMTEIEPEELTAGFNARGKPKKAKENPDEDKRQRRIDEIWGGAHEGQEPRGGKRKREGDEASAASAEMRDLTEQLLNQAMESDGDSSAAYIRIPRESAAVRFLVRSKVAEFHPKDSNRLRLIDFGRELDD</sequence>
<feature type="region of interest" description="Disordered" evidence="9">
    <location>
        <begin position="210"/>
        <end position="268"/>
    </location>
</feature>
<evidence type="ECO:0000256" key="3">
    <source>
        <dbReference type="ARBA" id="ARBA00005795"/>
    </source>
</evidence>
<evidence type="ECO:0000256" key="9">
    <source>
        <dbReference type="SAM" id="MobiDB-lite"/>
    </source>
</evidence>
<reference evidence="10" key="1">
    <citation type="submission" date="2023-06" db="EMBL/GenBank/DDBJ databases">
        <title>Genome-scale phylogeny and comparative genomics of the fungal order Sordariales.</title>
        <authorList>
            <consortium name="Lawrence Berkeley National Laboratory"/>
            <person name="Hensen N."/>
            <person name="Bonometti L."/>
            <person name="Westerberg I."/>
            <person name="Brannstrom I.O."/>
            <person name="Guillou S."/>
            <person name="Cros-Aarteil S."/>
            <person name="Calhoun S."/>
            <person name="Haridas S."/>
            <person name="Kuo A."/>
            <person name="Mondo S."/>
            <person name="Pangilinan J."/>
            <person name="Riley R."/>
            <person name="Labutti K."/>
            <person name="Andreopoulos B."/>
            <person name="Lipzen A."/>
            <person name="Chen C."/>
            <person name="Yanf M."/>
            <person name="Daum C."/>
            <person name="Ng V."/>
            <person name="Clum A."/>
            <person name="Steindorff A."/>
            <person name="Ohm R."/>
            <person name="Martin F."/>
            <person name="Silar P."/>
            <person name="Natvig D."/>
            <person name="Lalanne C."/>
            <person name="Gautier V."/>
            <person name="Ament-Velasquez S.L."/>
            <person name="Kruys A."/>
            <person name="Hutchinson M.I."/>
            <person name="Powell A.J."/>
            <person name="Barry K."/>
            <person name="Miller A.N."/>
            <person name="Grigoriev I.V."/>
            <person name="Debuchy R."/>
            <person name="Gladieux P."/>
            <person name="Thoren M.H."/>
            <person name="Johannesson H."/>
        </authorList>
    </citation>
    <scope>NUCLEOTIDE SEQUENCE</scope>
    <source>
        <strain evidence="10">SMH2532-1</strain>
    </source>
</reference>
<comment type="caution">
    <text evidence="10">The sequence shown here is derived from an EMBL/GenBank/DDBJ whole genome shotgun (WGS) entry which is preliminary data.</text>
</comment>
<evidence type="ECO:0000256" key="4">
    <source>
        <dbReference type="ARBA" id="ARBA00022454"/>
    </source>
</evidence>
<dbReference type="PANTHER" id="PTHR14401">
    <property type="entry name" value="CENTROMERE PROTEIN K"/>
    <property type="match status" value="1"/>
</dbReference>
<keyword evidence="5 8" id="KW-0175">Coiled coil</keyword>
<dbReference type="GO" id="GO:0000775">
    <property type="term" value="C:chromosome, centromeric region"/>
    <property type="evidence" value="ECO:0007669"/>
    <property type="project" value="UniProtKB-SubCell"/>
</dbReference>
<gene>
    <name evidence="10" type="ORF">B0T16DRAFT_424475</name>
</gene>
<evidence type="ECO:0000256" key="5">
    <source>
        <dbReference type="ARBA" id="ARBA00023054"/>
    </source>
</evidence>
<proteinExistence type="inferred from homology"/>
<comment type="similarity">
    <text evidence="3">Belongs to the CENP-K/MCM22 family.</text>
</comment>
<keyword evidence="7" id="KW-0137">Centromere</keyword>
<dbReference type="EMBL" id="JAULSV010000001">
    <property type="protein sequence ID" value="KAK0655762.1"/>
    <property type="molecule type" value="Genomic_DNA"/>
</dbReference>
<evidence type="ECO:0000256" key="1">
    <source>
        <dbReference type="ARBA" id="ARBA00004123"/>
    </source>
</evidence>
<evidence type="ECO:0000313" key="11">
    <source>
        <dbReference type="Proteomes" id="UP001174936"/>
    </source>
</evidence>
<evidence type="ECO:0000256" key="8">
    <source>
        <dbReference type="SAM" id="Coils"/>
    </source>
</evidence>